<dbReference type="InterPro" id="IPR004341">
    <property type="entry name" value="CAT_RNA-bd_dom"/>
</dbReference>
<dbReference type="SUPFAM" id="SSF63520">
    <property type="entry name" value="PTS-regulatory domain, PRD"/>
    <property type="match status" value="2"/>
</dbReference>
<dbReference type="Gene3D" id="2.30.24.10">
    <property type="entry name" value="CAT RNA-binding domain"/>
    <property type="match status" value="1"/>
</dbReference>
<dbReference type="EMBL" id="JACRWE010000002">
    <property type="protein sequence ID" value="MBC5995926.1"/>
    <property type="molecule type" value="Genomic_DNA"/>
</dbReference>
<dbReference type="InterPro" id="IPR036634">
    <property type="entry name" value="PRD_sf"/>
</dbReference>
<dbReference type="Pfam" id="PF00874">
    <property type="entry name" value="PRD"/>
    <property type="match status" value="2"/>
</dbReference>
<dbReference type="Proteomes" id="UP000609849">
    <property type="component" value="Unassembled WGS sequence"/>
</dbReference>
<evidence type="ECO:0000313" key="3">
    <source>
        <dbReference type="EMBL" id="MBC5995926.1"/>
    </source>
</evidence>
<dbReference type="InterPro" id="IPR011608">
    <property type="entry name" value="PRD"/>
</dbReference>
<dbReference type="Pfam" id="PF03123">
    <property type="entry name" value="CAT_RBD"/>
    <property type="match status" value="1"/>
</dbReference>
<dbReference type="NCBIfam" id="NF046042">
    <property type="entry name" value="LicT"/>
    <property type="match status" value="1"/>
</dbReference>
<dbReference type="InterPro" id="IPR036650">
    <property type="entry name" value="CAT_RNA-bd_dom_sf"/>
</dbReference>
<dbReference type="Gene3D" id="1.10.1790.10">
    <property type="entry name" value="PRD domain"/>
    <property type="match status" value="2"/>
</dbReference>
<dbReference type="PANTHER" id="PTHR30185">
    <property type="entry name" value="CRYPTIC BETA-GLUCOSIDE BGL OPERON ANTITERMINATOR"/>
    <property type="match status" value="1"/>
</dbReference>
<dbReference type="SUPFAM" id="SSF50151">
    <property type="entry name" value="SacY-like RNA-binding domain"/>
    <property type="match status" value="1"/>
</dbReference>
<dbReference type="SMART" id="SM01061">
    <property type="entry name" value="CAT_RBD"/>
    <property type="match status" value="1"/>
</dbReference>
<gene>
    <name evidence="3" type="ORF">H8923_04075</name>
</gene>
<feature type="domain" description="PRD" evidence="2">
    <location>
        <begin position="171"/>
        <end position="281"/>
    </location>
</feature>
<reference evidence="3 4" key="1">
    <citation type="submission" date="2020-08" db="EMBL/GenBank/DDBJ databases">
        <authorList>
            <person name="Liu C."/>
            <person name="Sun Q."/>
        </authorList>
    </citation>
    <scope>NUCLEOTIDE SEQUENCE [LARGE SCALE GENOMIC DNA]</scope>
    <source>
        <strain evidence="3 4">NSJ-18</strain>
    </source>
</reference>
<evidence type="ECO:0000259" key="2">
    <source>
        <dbReference type="PROSITE" id="PS51372"/>
    </source>
</evidence>
<evidence type="ECO:0000256" key="1">
    <source>
        <dbReference type="ARBA" id="ARBA00022737"/>
    </source>
</evidence>
<dbReference type="PROSITE" id="PS51372">
    <property type="entry name" value="PRD_2"/>
    <property type="match status" value="2"/>
</dbReference>
<comment type="caution">
    <text evidence="3">The sequence shown here is derived from an EMBL/GenBank/DDBJ whole genome shotgun (WGS) entry which is preliminary data.</text>
</comment>
<dbReference type="RefSeq" id="WP_153923894.1">
    <property type="nucleotide sequence ID" value="NZ_JACRWE010000002.1"/>
</dbReference>
<keyword evidence="4" id="KW-1185">Reference proteome</keyword>
<dbReference type="PANTHER" id="PTHR30185:SF15">
    <property type="entry name" value="CRYPTIC BETA-GLUCOSIDE BGL OPERON ANTITERMINATOR"/>
    <property type="match status" value="1"/>
</dbReference>
<name>A0ABR7JLX2_9FIRM</name>
<protein>
    <submittedName>
        <fullName evidence="3">PRD domain-containing protein</fullName>
    </submittedName>
</protein>
<organism evidence="3 4">
    <name type="scientific">Romboutsia faecis</name>
    <dbReference type="NCBI Taxonomy" id="2764597"/>
    <lineage>
        <taxon>Bacteria</taxon>
        <taxon>Bacillati</taxon>
        <taxon>Bacillota</taxon>
        <taxon>Clostridia</taxon>
        <taxon>Peptostreptococcales</taxon>
        <taxon>Peptostreptococcaceae</taxon>
        <taxon>Romboutsia</taxon>
    </lineage>
</organism>
<dbReference type="InterPro" id="IPR050661">
    <property type="entry name" value="BglG_antiterminators"/>
</dbReference>
<accession>A0ABR7JLX2</accession>
<sequence length="287" mass="34147">MIIERVYNNNVVLVKDEQSQKELILTGCGIGFQKKIGQIADESKIEKKFIAEDVSFRNKISKLAMEVDENVFKASFDIIEYAEKLLNTELYDYIYVALTDHIAFALKRYEENIEIKNELLYEIRRIHKQEFEIGLWAINHLNKEFNLNLPEDEAAFIAMHIVNANYNEDTSESFLMTKIVKEILNIIRYFYSVDFNTNEMNYERLLTHLKFFAKRLIKHEGKGNRKNELLDIIKVKYEDSYNCAFKIKTFIEERYEYEVSEDEMLYLTLHINRVIEVIKIEENKSNN</sequence>
<feature type="domain" description="PRD" evidence="2">
    <location>
        <begin position="66"/>
        <end position="170"/>
    </location>
</feature>
<keyword evidence="1" id="KW-0677">Repeat</keyword>
<evidence type="ECO:0000313" key="4">
    <source>
        <dbReference type="Proteomes" id="UP000609849"/>
    </source>
</evidence>
<proteinExistence type="predicted"/>